<reference evidence="1" key="1">
    <citation type="journal article" date="2020" name="Nature">
        <title>Giant virus diversity and host interactions through global metagenomics.</title>
        <authorList>
            <person name="Schulz F."/>
            <person name="Roux S."/>
            <person name="Paez-Espino D."/>
            <person name="Jungbluth S."/>
            <person name="Walsh D.A."/>
            <person name="Denef V.J."/>
            <person name="McMahon K.D."/>
            <person name="Konstantinidis K.T."/>
            <person name="Eloe-Fadrosh E.A."/>
            <person name="Kyrpides N.C."/>
            <person name="Woyke T."/>
        </authorList>
    </citation>
    <scope>NUCLEOTIDE SEQUENCE</scope>
    <source>
        <strain evidence="1">GVMAG-M-3300023184-190</strain>
    </source>
</reference>
<dbReference type="EMBL" id="MN740086">
    <property type="protein sequence ID" value="QHT87317.1"/>
    <property type="molecule type" value="Genomic_DNA"/>
</dbReference>
<sequence>MSLRDKQRQIRFSLCFLDTGLFKKTAYVVSDENGYALSCYYYFVPKDNIMTASKLIILLQTHKERWLQEVKN</sequence>
<dbReference type="AlphaFoldDB" id="A0A6C0I4M5"/>
<accession>A0A6C0I4M5</accession>
<evidence type="ECO:0000313" key="1">
    <source>
        <dbReference type="EMBL" id="QHT87317.1"/>
    </source>
</evidence>
<proteinExistence type="predicted"/>
<organism evidence="1">
    <name type="scientific">viral metagenome</name>
    <dbReference type="NCBI Taxonomy" id="1070528"/>
    <lineage>
        <taxon>unclassified sequences</taxon>
        <taxon>metagenomes</taxon>
        <taxon>organismal metagenomes</taxon>
    </lineage>
</organism>
<protein>
    <submittedName>
        <fullName evidence="1">Uncharacterized protein</fullName>
    </submittedName>
</protein>
<name>A0A6C0I4M5_9ZZZZ</name>